<dbReference type="STRING" id="595434.RISK_005150"/>
<dbReference type="PATRIC" id="fig|595434.4.peg.4887"/>
<evidence type="ECO:0000313" key="3">
    <source>
        <dbReference type="Proteomes" id="UP000036367"/>
    </source>
</evidence>
<evidence type="ECO:0000256" key="1">
    <source>
        <dbReference type="SAM" id="MobiDB-lite"/>
    </source>
</evidence>
<organism evidence="2 3">
    <name type="scientific">Rhodopirellula islandica</name>
    <dbReference type="NCBI Taxonomy" id="595434"/>
    <lineage>
        <taxon>Bacteria</taxon>
        <taxon>Pseudomonadati</taxon>
        <taxon>Planctomycetota</taxon>
        <taxon>Planctomycetia</taxon>
        <taxon>Pirellulales</taxon>
        <taxon>Pirellulaceae</taxon>
        <taxon>Rhodopirellula</taxon>
    </lineage>
</organism>
<dbReference type="Proteomes" id="UP000036367">
    <property type="component" value="Unassembled WGS sequence"/>
</dbReference>
<keyword evidence="3" id="KW-1185">Reference proteome</keyword>
<feature type="region of interest" description="Disordered" evidence="1">
    <location>
        <begin position="67"/>
        <end position="103"/>
    </location>
</feature>
<sequence>MDHPSRSDESRQPWVSTQGHQRPNTITESRSDDIWDQLSPLRGSPFFRGLSPDLGLKPEADNCHRSAVGFTDATRKPFPSNSDQSRSDDIRDQLLPLRGFPYF</sequence>
<protein>
    <submittedName>
        <fullName evidence="2">Uncharacterized protein</fullName>
    </submittedName>
</protein>
<evidence type="ECO:0000313" key="2">
    <source>
        <dbReference type="EMBL" id="KLU02854.1"/>
    </source>
</evidence>
<dbReference type="AlphaFoldDB" id="A0A0J1EB95"/>
<accession>A0A0J1EB95</accession>
<comment type="caution">
    <text evidence="2">The sequence shown here is derived from an EMBL/GenBank/DDBJ whole genome shotgun (WGS) entry which is preliminary data.</text>
</comment>
<name>A0A0J1EB95_RHOIS</name>
<dbReference type="EMBL" id="LECT01000043">
    <property type="protein sequence ID" value="KLU02854.1"/>
    <property type="molecule type" value="Genomic_DNA"/>
</dbReference>
<feature type="compositionally biased region" description="Polar residues" evidence="1">
    <location>
        <begin position="13"/>
        <end position="28"/>
    </location>
</feature>
<feature type="compositionally biased region" description="Basic and acidic residues" evidence="1">
    <location>
        <begin position="1"/>
        <end position="11"/>
    </location>
</feature>
<feature type="region of interest" description="Disordered" evidence="1">
    <location>
        <begin position="1"/>
        <end position="33"/>
    </location>
</feature>
<gene>
    <name evidence="2" type="ORF">RISK_005150</name>
</gene>
<proteinExistence type="predicted"/>
<reference evidence="2" key="1">
    <citation type="submission" date="2015-05" db="EMBL/GenBank/DDBJ databases">
        <title>Permanent draft genome of Rhodopirellula islandicus K833.</title>
        <authorList>
            <person name="Kizina J."/>
            <person name="Richter M."/>
            <person name="Glockner F.O."/>
            <person name="Harder J."/>
        </authorList>
    </citation>
    <scope>NUCLEOTIDE SEQUENCE [LARGE SCALE GENOMIC DNA]</scope>
    <source>
        <strain evidence="2">K833</strain>
    </source>
</reference>